<accession>A0A9N9B4Z8</accession>
<reference evidence="1" key="1">
    <citation type="submission" date="2021-06" db="EMBL/GenBank/DDBJ databases">
        <authorList>
            <person name="Kallberg Y."/>
            <person name="Tangrot J."/>
            <person name="Rosling A."/>
        </authorList>
    </citation>
    <scope>NUCLEOTIDE SEQUENCE</scope>
    <source>
        <strain evidence="1">MT106</strain>
    </source>
</reference>
<organism evidence="1 2">
    <name type="scientific">Ambispora gerdemannii</name>
    <dbReference type="NCBI Taxonomy" id="144530"/>
    <lineage>
        <taxon>Eukaryota</taxon>
        <taxon>Fungi</taxon>
        <taxon>Fungi incertae sedis</taxon>
        <taxon>Mucoromycota</taxon>
        <taxon>Glomeromycotina</taxon>
        <taxon>Glomeromycetes</taxon>
        <taxon>Archaeosporales</taxon>
        <taxon>Ambisporaceae</taxon>
        <taxon>Ambispora</taxon>
    </lineage>
</organism>
<evidence type="ECO:0000313" key="2">
    <source>
        <dbReference type="Proteomes" id="UP000789831"/>
    </source>
</evidence>
<comment type="caution">
    <text evidence="1">The sequence shown here is derived from an EMBL/GenBank/DDBJ whole genome shotgun (WGS) entry which is preliminary data.</text>
</comment>
<dbReference type="AlphaFoldDB" id="A0A9N9B4Z8"/>
<proteinExistence type="predicted"/>
<keyword evidence="2" id="KW-1185">Reference proteome</keyword>
<sequence>MDTLQNDTTNEPIIKSHAHAQALPDQLDAEFILATKFLADILSTISSLCKVFQSDYVALSDVHQELNKAIDSITVEFISYPKYNILSTFGFHLCEYLDEITIAVIPDFVKEFAQAMVINLPIQEIGTFDEDEIV</sequence>
<dbReference type="EMBL" id="CAJVPL010001085">
    <property type="protein sequence ID" value="CAG8551709.1"/>
    <property type="molecule type" value="Genomic_DNA"/>
</dbReference>
<evidence type="ECO:0000313" key="1">
    <source>
        <dbReference type="EMBL" id="CAG8551709.1"/>
    </source>
</evidence>
<protein>
    <submittedName>
        <fullName evidence="1">5704_t:CDS:1</fullName>
    </submittedName>
</protein>
<dbReference type="Proteomes" id="UP000789831">
    <property type="component" value="Unassembled WGS sequence"/>
</dbReference>
<gene>
    <name evidence="1" type="ORF">AGERDE_LOCUS6700</name>
</gene>
<name>A0A9N9B4Z8_9GLOM</name>
<dbReference type="OrthoDB" id="2445019at2759"/>